<evidence type="ECO:0000313" key="2">
    <source>
        <dbReference type="Proteomes" id="UP001651158"/>
    </source>
</evidence>
<dbReference type="InterPro" id="IPR029033">
    <property type="entry name" value="His_PPase_superfam"/>
</dbReference>
<reference evidence="1 2" key="1">
    <citation type="journal article" date="2022" name="Front. Cell. Infect. Microbiol.">
        <title>The Genomes of Two Strains of Taenia crassiceps the Animal Model for the Study of Human Cysticercosis.</title>
        <authorList>
            <person name="Bobes R.J."/>
            <person name="Estrada K."/>
            <person name="Rios-Valencia D.G."/>
            <person name="Calderon-Gallegos A."/>
            <person name="de la Torre P."/>
            <person name="Carrero J.C."/>
            <person name="Sanchez-Flores A."/>
            <person name="Laclette J.P."/>
        </authorList>
    </citation>
    <scope>NUCLEOTIDE SEQUENCE [LARGE SCALE GENOMIC DNA]</scope>
    <source>
        <strain evidence="1">WFUcys</strain>
    </source>
</reference>
<dbReference type="EMBL" id="JAKROA010000001">
    <property type="protein sequence ID" value="KAL5112157.1"/>
    <property type="molecule type" value="Genomic_DNA"/>
</dbReference>
<sequence>MLSTTDALKKGRSLRQYSWLEEWENPRFCVSTDTFSCTCPRLLLVNSMAQRRRAALMATLRKEAASVHSLLPSLPQTPTAEATNPAHPNWPYRMLALLSEALCNRSVPLPAANRQRTSICDHQQSQKQQGCVPEALVQRIWKITSYVETVLRSSLSQQEYAKLSSYPFLRIVERKLVEVSTNNGTSTPWLQIYIGQPDSIALLLHALNITVGSTDQQRTAGRLVVEVLRGRPTRLRFILDGVDIAEALKPLGLCHGQPPICTSASFLTFLKGSRFWGFSIPTTSNSSEAAYSTLCASADFKTMA</sequence>
<proteinExistence type="predicted"/>
<protein>
    <submittedName>
        <fullName evidence="1">Uncharacterized protein</fullName>
    </submittedName>
</protein>
<evidence type="ECO:0000313" key="1">
    <source>
        <dbReference type="EMBL" id="KAL5112157.1"/>
    </source>
</evidence>
<accession>A0ABR4QRF0</accession>
<name>A0ABR4QRF0_9CEST</name>
<dbReference type="Proteomes" id="UP001651158">
    <property type="component" value="Unassembled WGS sequence"/>
</dbReference>
<gene>
    <name evidence="1" type="ORF">TcWFU_005472</name>
</gene>
<dbReference type="SUPFAM" id="SSF53254">
    <property type="entry name" value="Phosphoglycerate mutase-like"/>
    <property type="match status" value="1"/>
</dbReference>
<dbReference type="Gene3D" id="3.40.50.1240">
    <property type="entry name" value="Phosphoglycerate mutase-like"/>
    <property type="match status" value="1"/>
</dbReference>
<comment type="caution">
    <text evidence="1">The sequence shown here is derived from an EMBL/GenBank/DDBJ whole genome shotgun (WGS) entry which is preliminary data.</text>
</comment>
<keyword evidence="2" id="KW-1185">Reference proteome</keyword>
<organism evidence="1 2">
    <name type="scientific">Taenia crassiceps</name>
    <dbReference type="NCBI Taxonomy" id="6207"/>
    <lineage>
        <taxon>Eukaryota</taxon>
        <taxon>Metazoa</taxon>
        <taxon>Spiralia</taxon>
        <taxon>Lophotrochozoa</taxon>
        <taxon>Platyhelminthes</taxon>
        <taxon>Cestoda</taxon>
        <taxon>Eucestoda</taxon>
        <taxon>Cyclophyllidea</taxon>
        <taxon>Taeniidae</taxon>
        <taxon>Taenia</taxon>
    </lineage>
</organism>